<evidence type="ECO:0000313" key="2">
    <source>
        <dbReference type="EMBL" id="OHA60136.1"/>
    </source>
</evidence>
<comment type="caution">
    <text evidence="2">The sequence shown here is derived from an EMBL/GenBank/DDBJ whole genome shotgun (WGS) entry which is preliminary data.</text>
</comment>
<reference evidence="2 3" key="1">
    <citation type="journal article" date="2016" name="Nat. Commun.">
        <title>Thousands of microbial genomes shed light on interconnected biogeochemical processes in an aquifer system.</title>
        <authorList>
            <person name="Anantharaman K."/>
            <person name="Brown C.T."/>
            <person name="Hug L.A."/>
            <person name="Sharon I."/>
            <person name="Castelle C.J."/>
            <person name="Probst A.J."/>
            <person name="Thomas B.C."/>
            <person name="Singh A."/>
            <person name="Wilkins M.J."/>
            <person name="Karaoz U."/>
            <person name="Brodie E.L."/>
            <person name="Williams K.H."/>
            <person name="Hubbard S.S."/>
            <person name="Banfield J.F."/>
        </authorList>
    </citation>
    <scope>NUCLEOTIDE SEQUENCE [LARGE SCALE GENOMIC DNA]</scope>
</reference>
<dbReference type="EMBL" id="MHTK01000002">
    <property type="protein sequence ID" value="OHA60136.1"/>
    <property type="molecule type" value="Genomic_DNA"/>
</dbReference>
<gene>
    <name evidence="2" type="ORF">A2589_00450</name>
</gene>
<proteinExistence type="predicted"/>
<evidence type="ECO:0000313" key="3">
    <source>
        <dbReference type="Proteomes" id="UP000177838"/>
    </source>
</evidence>
<keyword evidence="1" id="KW-0812">Transmembrane</keyword>
<feature type="transmembrane region" description="Helical" evidence="1">
    <location>
        <begin position="94"/>
        <end position="115"/>
    </location>
</feature>
<evidence type="ECO:0000256" key="1">
    <source>
        <dbReference type="SAM" id="Phobius"/>
    </source>
</evidence>
<sequence>MWRNFFINKIIIIPLVLVIFALSIPFKAEAGPGLPFGGQILSVIPCLCSANLLITMRPIGPLSPPQVIFGPSSILFPFYQLWRPGAYLLGNYGPPVPCVVFAIICVPISVAPLILMTGTSM</sequence>
<keyword evidence="1" id="KW-0472">Membrane</keyword>
<accession>A0A1G2QHS2</accession>
<dbReference type="Proteomes" id="UP000177838">
    <property type="component" value="Unassembled WGS sequence"/>
</dbReference>
<protein>
    <submittedName>
        <fullName evidence="2">Uncharacterized protein</fullName>
    </submittedName>
</protein>
<name>A0A1G2QHS2_9BACT</name>
<dbReference type="AlphaFoldDB" id="A0A1G2QHS2"/>
<keyword evidence="1" id="KW-1133">Transmembrane helix</keyword>
<organism evidence="2 3">
    <name type="scientific">Candidatus Vogelbacteria bacterium RIFOXYD1_FULL_46_19</name>
    <dbReference type="NCBI Taxonomy" id="1802439"/>
    <lineage>
        <taxon>Bacteria</taxon>
        <taxon>Candidatus Vogeliibacteriota</taxon>
    </lineage>
</organism>
<dbReference type="STRING" id="1802439.A2589_00450"/>